<feature type="domain" description="SAYSvFN" evidence="3">
    <location>
        <begin position="38"/>
        <end position="106"/>
    </location>
</feature>
<evidence type="ECO:0000313" key="5">
    <source>
        <dbReference type="Proteomes" id="UP000242188"/>
    </source>
</evidence>
<dbReference type="Pfam" id="PF10260">
    <property type="entry name" value="SAYSvFN"/>
    <property type="match status" value="1"/>
</dbReference>
<protein>
    <submittedName>
        <fullName evidence="4">SAYSvFN domain-containing protein 1</fullName>
    </submittedName>
</protein>
<name>A0A210R683_MIZYE</name>
<dbReference type="PANTHER" id="PTHR13527:SF0">
    <property type="entry name" value="SAYSVFN DOMAIN-CONTAINING PROTEIN 1"/>
    <property type="match status" value="1"/>
</dbReference>
<comment type="caution">
    <text evidence="4">The sequence shown here is derived from an EMBL/GenBank/DDBJ whole genome shotgun (WGS) entry which is preliminary data.</text>
</comment>
<evidence type="ECO:0000259" key="3">
    <source>
        <dbReference type="Pfam" id="PF10260"/>
    </source>
</evidence>
<reference evidence="4 5" key="1">
    <citation type="journal article" date="2017" name="Nat. Ecol. Evol.">
        <title>Scallop genome provides insights into evolution of bilaterian karyotype and development.</title>
        <authorList>
            <person name="Wang S."/>
            <person name="Zhang J."/>
            <person name="Jiao W."/>
            <person name="Li J."/>
            <person name="Xun X."/>
            <person name="Sun Y."/>
            <person name="Guo X."/>
            <person name="Huan P."/>
            <person name="Dong B."/>
            <person name="Zhang L."/>
            <person name="Hu X."/>
            <person name="Sun X."/>
            <person name="Wang J."/>
            <person name="Zhao C."/>
            <person name="Wang Y."/>
            <person name="Wang D."/>
            <person name="Huang X."/>
            <person name="Wang R."/>
            <person name="Lv J."/>
            <person name="Li Y."/>
            <person name="Zhang Z."/>
            <person name="Liu B."/>
            <person name="Lu W."/>
            <person name="Hui Y."/>
            <person name="Liang J."/>
            <person name="Zhou Z."/>
            <person name="Hou R."/>
            <person name="Li X."/>
            <person name="Liu Y."/>
            <person name="Li H."/>
            <person name="Ning X."/>
            <person name="Lin Y."/>
            <person name="Zhao L."/>
            <person name="Xing Q."/>
            <person name="Dou J."/>
            <person name="Li Y."/>
            <person name="Mao J."/>
            <person name="Guo H."/>
            <person name="Dou H."/>
            <person name="Li T."/>
            <person name="Mu C."/>
            <person name="Jiang W."/>
            <person name="Fu Q."/>
            <person name="Fu X."/>
            <person name="Miao Y."/>
            <person name="Liu J."/>
            <person name="Yu Q."/>
            <person name="Li R."/>
            <person name="Liao H."/>
            <person name="Li X."/>
            <person name="Kong Y."/>
            <person name="Jiang Z."/>
            <person name="Chourrout D."/>
            <person name="Li R."/>
            <person name="Bao Z."/>
        </authorList>
    </citation>
    <scope>NUCLEOTIDE SEQUENCE [LARGE SCALE GENOMIC DNA]</scope>
    <source>
        <strain evidence="4 5">PY_sf001</strain>
    </source>
</reference>
<dbReference type="PANTHER" id="PTHR13527">
    <property type="entry name" value="SAYSVFN DOMAIN-CONTAINING PROTEIN 1"/>
    <property type="match status" value="1"/>
</dbReference>
<organism evidence="4 5">
    <name type="scientific">Mizuhopecten yessoensis</name>
    <name type="common">Japanese scallop</name>
    <name type="synonym">Patinopecten yessoensis</name>
    <dbReference type="NCBI Taxonomy" id="6573"/>
    <lineage>
        <taxon>Eukaryota</taxon>
        <taxon>Metazoa</taxon>
        <taxon>Spiralia</taxon>
        <taxon>Lophotrochozoa</taxon>
        <taxon>Mollusca</taxon>
        <taxon>Bivalvia</taxon>
        <taxon>Autobranchia</taxon>
        <taxon>Pteriomorphia</taxon>
        <taxon>Pectinida</taxon>
        <taxon>Pectinoidea</taxon>
        <taxon>Pectinidae</taxon>
        <taxon>Mizuhopecten</taxon>
    </lineage>
</organism>
<feature type="transmembrane region" description="Helical" evidence="2">
    <location>
        <begin position="53"/>
        <end position="70"/>
    </location>
</feature>
<gene>
    <name evidence="4" type="ORF">KP79_PYT25565</name>
</gene>
<evidence type="ECO:0000313" key="4">
    <source>
        <dbReference type="EMBL" id="OWF56424.1"/>
    </source>
</evidence>
<sequence>MSTKDGQQQQQQQEDPGEEVSEPKVWDKLAIMVFGLKCLLWLALWGLFVEMQFGAIFVLLSAFIFLYKSLSNRKRKKNQLSAYSVFNPNCERLDGTFTAEQFEQELRYGPGAVR</sequence>
<dbReference type="InterPro" id="IPR019387">
    <property type="entry name" value="SAYSvFN_dom"/>
</dbReference>
<dbReference type="OrthoDB" id="71310at2759"/>
<keyword evidence="2" id="KW-0812">Transmembrane</keyword>
<dbReference type="InterPro" id="IPR039159">
    <property type="entry name" value="SAYSD1"/>
</dbReference>
<evidence type="ECO:0000256" key="2">
    <source>
        <dbReference type="SAM" id="Phobius"/>
    </source>
</evidence>
<feature type="transmembrane region" description="Helical" evidence="2">
    <location>
        <begin position="29"/>
        <end position="47"/>
    </location>
</feature>
<accession>A0A210R683</accession>
<dbReference type="EMBL" id="NEDP02000201">
    <property type="protein sequence ID" value="OWF56424.1"/>
    <property type="molecule type" value="Genomic_DNA"/>
</dbReference>
<dbReference type="AlphaFoldDB" id="A0A210R683"/>
<keyword evidence="2" id="KW-1133">Transmembrane helix</keyword>
<keyword evidence="5" id="KW-1185">Reference proteome</keyword>
<evidence type="ECO:0000256" key="1">
    <source>
        <dbReference type="SAM" id="MobiDB-lite"/>
    </source>
</evidence>
<proteinExistence type="predicted"/>
<dbReference type="Proteomes" id="UP000242188">
    <property type="component" value="Unassembled WGS sequence"/>
</dbReference>
<feature type="region of interest" description="Disordered" evidence="1">
    <location>
        <begin position="1"/>
        <end position="22"/>
    </location>
</feature>
<keyword evidence="2" id="KW-0472">Membrane</keyword>